<gene>
    <name evidence="1" type="ORF">NCTC12965_03835</name>
</gene>
<dbReference type="EMBL" id="CABEEZ010000081">
    <property type="protein sequence ID" value="VTR35755.1"/>
    <property type="molecule type" value="Genomic_DNA"/>
</dbReference>
<protein>
    <submittedName>
        <fullName evidence="1">Uncharacterized protein</fullName>
    </submittedName>
</protein>
<accession>A0A4U9UPU0</accession>
<organism evidence="1">
    <name type="scientific">Serratia fonticola</name>
    <dbReference type="NCBI Taxonomy" id="47917"/>
    <lineage>
        <taxon>Bacteria</taxon>
        <taxon>Pseudomonadati</taxon>
        <taxon>Pseudomonadota</taxon>
        <taxon>Gammaproteobacteria</taxon>
        <taxon>Enterobacterales</taxon>
        <taxon>Yersiniaceae</taxon>
        <taxon>Serratia</taxon>
    </lineage>
</organism>
<evidence type="ECO:0000313" key="1">
    <source>
        <dbReference type="EMBL" id="VTR35755.1"/>
    </source>
</evidence>
<reference evidence="1" key="1">
    <citation type="submission" date="2019-05" db="EMBL/GenBank/DDBJ databases">
        <authorList>
            <consortium name="Pathogen Informatics"/>
        </authorList>
    </citation>
    <scope>NUCLEOTIDE SEQUENCE [LARGE SCALE GENOMIC DNA]</scope>
    <source>
        <strain evidence="1">NCTC12965</strain>
    </source>
</reference>
<name>A0A4U9UPU0_SERFO</name>
<sequence>MARPKSGTRSIAGCASKMTAFVALFEALGPTVAACSGVPLFDFQGRACGVIAVFC</sequence>
<dbReference type="AlphaFoldDB" id="A0A4U9UPU0"/>
<proteinExistence type="predicted"/>